<feature type="compositionally biased region" description="Polar residues" evidence="1">
    <location>
        <begin position="47"/>
        <end position="63"/>
    </location>
</feature>
<feature type="region of interest" description="Disordered" evidence="1">
    <location>
        <begin position="1"/>
        <end position="63"/>
    </location>
</feature>
<feature type="compositionally biased region" description="Basic and acidic residues" evidence="1">
    <location>
        <begin position="1"/>
        <end position="10"/>
    </location>
</feature>
<accession>A0A392UV30</accession>
<sequence>CSQEHQRDSKATGPQNHCFGIKHTLEEKRVTLSSTNSTEVENSSSTPKCSQQASCSGTASTAK</sequence>
<dbReference type="EMBL" id="LXQA010979266">
    <property type="protein sequence ID" value="MCI79687.1"/>
    <property type="molecule type" value="Genomic_DNA"/>
</dbReference>
<dbReference type="AlphaFoldDB" id="A0A392UV30"/>
<evidence type="ECO:0000256" key="1">
    <source>
        <dbReference type="SAM" id="MobiDB-lite"/>
    </source>
</evidence>
<feature type="non-terminal residue" evidence="2">
    <location>
        <position position="1"/>
    </location>
</feature>
<protein>
    <submittedName>
        <fullName evidence="2">Uncharacterized protein</fullName>
    </submittedName>
</protein>
<feature type="compositionally biased region" description="Low complexity" evidence="1">
    <location>
        <begin position="31"/>
        <end position="46"/>
    </location>
</feature>
<name>A0A392UV30_9FABA</name>
<keyword evidence="3" id="KW-1185">Reference proteome</keyword>
<organism evidence="2 3">
    <name type="scientific">Trifolium medium</name>
    <dbReference type="NCBI Taxonomy" id="97028"/>
    <lineage>
        <taxon>Eukaryota</taxon>
        <taxon>Viridiplantae</taxon>
        <taxon>Streptophyta</taxon>
        <taxon>Embryophyta</taxon>
        <taxon>Tracheophyta</taxon>
        <taxon>Spermatophyta</taxon>
        <taxon>Magnoliopsida</taxon>
        <taxon>eudicotyledons</taxon>
        <taxon>Gunneridae</taxon>
        <taxon>Pentapetalae</taxon>
        <taxon>rosids</taxon>
        <taxon>fabids</taxon>
        <taxon>Fabales</taxon>
        <taxon>Fabaceae</taxon>
        <taxon>Papilionoideae</taxon>
        <taxon>50 kb inversion clade</taxon>
        <taxon>NPAAA clade</taxon>
        <taxon>Hologalegina</taxon>
        <taxon>IRL clade</taxon>
        <taxon>Trifolieae</taxon>
        <taxon>Trifolium</taxon>
    </lineage>
</organism>
<evidence type="ECO:0000313" key="2">
    <source>
        <dbReference type="EMBL" id="MCI79687.1"/>
    </source>
</evidence>
<comment type="caution">
    <text evidence="2">The sequence shown here is derived from an EMBL/GenBank/DDBJ whole genome shotgun (WGS) entry which is preliminary data.</text>
</comment>
<reference evidence="2 3" key="1">
    <citation type="journal article" date="2018" name="Front. Plant Sci.">
        <title>Red Clover (Trifolium pratense) and Zigzag Clover (T. medium) - A Picture of Genomic Similarities and Differences.</title>
        <authorList>
            <person name="Dluhosova J."/>
            <person name="Istvanek J."/>
            <person name="Nedelnik J."/>
            <person name="Repkova J."/>
        </authorList>
    </citation>
    <scope>NUCLEOTIDE SEQUENCE [LARGE SCALE GENOMIC DNA]</scope>
    <source>
        <strain evidence="3">cv. 10/8</strain>
        <tissue evidence="2">Leaf</tissue>
    </source>
</reference>
<dbReference type="Proteomes" id="UP000265520">
    <property type="component" value="Unassembled WGS sequence"/>
</dbReference>
<evidence type="ECO:0000313" key="3">
    <source>
        <dbReference type="Proteomes" id="UP000265520"/>
    </source>
</evidence>
<proteinExistence type="predicted"/>